<dbReference type="GO" id="GO:0051301">
    <property type="term" value="P:cell division"/>
    <property type="evidence" value="ECO:0007669"/>
    <property type="project" value="UniProtKB-KW"/>
</dbReference>
<feature type="compositionally biased region" description="Polar residues" evidence="5">
    <location>
        <begin position="308"/>
        <end position="322"/>
    </location>
</feature>
<dbReference type="RefSeq" id="XP_013759269.1">
    <property type="nucleotide sequence ID" value="XM_013903815.1"/>
</dbReference>
<evidence type="ECO:0000256" key="1">
    <source>
        <dbReference type="ARBA" id="ARBA00022618"/>
    </source>
</evidence>
<dbReference type="Gene3D" id="1.10.472.10">
    <property type="entry name" value="Cyclin-like"/>
    <property type="match status" value="2"/>
</dbReference>
<protein>
    <submittedName>
        <fullName evidence="8">G2/mitotic-specific cyclin-A</fullName>
    </submittedName>
</protein>
<dbReference type="InterPro" id="IPR036915">
    <property type="entry name" value="Cyclin-like_sf"/>
</dbReference>
<dbReference type="CDD" id="cd20504">
    <property type="entry name" value="CYCLIN_CCNA_rpt1"/>
    <property type="match status" value="1"/>
</dbReference>
<reference evidence="8 9" key="1">
    <citation type="submission" date="2010-05" db="EMBL/GenBank/DDBJ databases">
        <title>The Genome Sequence of Thecamonas trahens ATCC 50062.</title>
        <authorList>
            <consortium name="The Broad Institute Genome Sequencing Platform"/>
            <person name="Russ C."/>
            <person name="Cuomo C."/>
            <person name="Shea T."/>
            <person name="Young S.K."/>
            <person name="Zeng Q."/>
            <person name="Koehrsen M."/>
            <person name="Haas B."/>
            <person name="Borodovsky M."/>
            <person name="Guigo R."/>
            <person name="Alvarado L."/>
            <person name="Berlin A."/>
            <person name="Bochicchio J."/>
            <person name="Borenstein D."/>
            <person name="Chapman S."/>
            <person name="Chen Z."/>
            <person name="Freedman E."/>
            <person name="Gellesch M."/>
            <person name="Goldberg J."/>
            <person name="Griggs A."/>
            <person name="Gujja S."/>
            <person name="Heilman E."/>
            <person name="Heiman D."/>
            <person name="Hepburn T."/>
            <person name="Howarth C."/>
            <person name="Jen D."/>
            <person name="Larson L."/>
            <person name="Mehta T."/>
            <person name="Park D."/>
            <person name="Pearson M."/>
            <person name="Roberts A."/>
            <person name="Saif S."/>
            <person name="Shenoy N."/>
            <person name="Sisk P."/>
            <person name="Stolte C."/>
            <person name="Sykes S."/>
            <person name="Thomson T."/>
            <person name="Walk T."/>
            <person name="White J."/>
            <person name="Yandava C."/>
            <person name="Burger G."/>
            <person name="Gray M.W."/>
            <person name="Holland P.W.H."/>
            <person name="King N."/>
            <person name="Lang F.B.F."/>
            <person name="Roger A.J."/>
            <person name="Ruiz-Trillo I."/>
            <person name="Lander E."/>
            <person name="Nusbaum C."/>
        </authorList>
    </citation>
    <scope>NUCLEOTIDE SEQUENCE [LARGE SCALE GENOMIC DNA]</scope>
    <source>
        <strain evidence="8 9">ATCC 50062</strain>
    </source>
</reference>
<dbReference type="Pfam" id="PF02984">
    <property type="entry name" value="Cyclin_C"/>
    <property type="match status" value="1"/>
</dbReference>
<dbReference type="SMART" id="SM00385">
    <property type="entry name" value="CYCLIN"/>
    <property type="match status" value="2"/>
</dbReference>
<dbReference type="STRING" id="461836.A0A0L0D6S2"/>
<keyword evidence="2 4" id="KW-0195">Cyclin</keyword>
<evidence type="ECO:0000313" key="9">
    <source>
        <dbReference type="Proteomes" id="UP000054408"/>
    </source>
</evidence>
<evidence type="ECO:0000256" key="5">
    <source>
        <dbReference type="SAM" id="MobiDB-lite"/>
    </source>
</evidence>
<dbReference type="InterPro" id="IPR048258">
    <property type="entry name" value="Cyclins_cyclin-box"/>
</dbReference>
<keyword evidence="3" id="KW-0131">Cell cycle</keyword>
<comment type="similarity">
    <text evidence="4">Belongs to the cyclin family.</text>
</comment>
<evidence type="ECO:0000256" key="3">
    <source>
        <dbReference type="ARBA" id="ARBA00023306"/>
    </source>
</evidence>
<evidence type="ECO:0000256" key="2">
    <source>
        <dbReference type="ARBA" id="ARBA00023127"/>
    </source>
</evidence>
<dbReference type="PANTHER" id="PTHR10177">
    <property type="entry name" value="CYCLINS"/>
    <property type="match status" value="1"/>
</dbReference>
<feature type="region of interest" description="Disordered" evidence="5">
    <location>
        <begin position="308"/>
        <end position="336"/>
    </location>
</feature>
<keyword evidence="1" id="KW-0132">Cell division</keyword>
<dbReference type="InterPro" id="IPR013763">
    <property type="entry name" value="Cyclin-like_dom"/>
</dbReference>
<dbReference type="Proteomes" id="UP000054408">
    <property type="component" value="Unassembled WGS sequence"/>
</dbReference>
<sequence>MNGSALSVDTPTGVVPMSLEASASGTGVVDEVANIDATVLSDPNYCAEYAEDVYAALRENETRTAPLPNYMAAQRDITPAMRAILMDWLVEVAEEYRLKSETLFLTINYIDRFLSKRNVKRCKLQLVGVAAMLVASKFEEIYPPLVKDFVFITDNTYSRAQVIQMETIILQTLKFELVVSTPLPFLVRYARAVDDLPDEILSLARYYCECTIHSYDFLKYPPSLTAAASLCLALSTRGWNYWSPSLSYYSGFTSDDLQACILDLTGVLANEPSAQLQGVWEKYSHSKWHRVSRSRIWTTGDFVPFATDTNPSSRSASRPTQSGHRHTASLPPAIFR</sequence>
<evidence type="ECO:0000259" key="6">
    <source>
        <dbReference type="SMART" id="SM00385"/>
    </source>
</evidence>
<dbReference type="InterPro" id="IPR039361">
    <property type="entry name" value="Cyclin"/>
</dbReference>
<keyword evidence="9" id="KW-1185">Reference proteome</keyword>
<dbReference type="SMART" id="SM01332">
    <property type="entry name" value="Cyclin_C"/>
    <property type="match status" value="1"/>
</dbReference>
<dbReference type="EMBL" id="GL349448">
    <property type="protein sequence ID" value="KNC47791.1"/>
    <property type="molecule type" value="Genomic_DNA"/>
</dbReference>
<evidence type="ECO:0000256" key="4">
    <source>
        <dbReference type="RuleBase" id="RU000383"/>
    </source>
</evidence>
<gene>
    <name evidence="8" type="ORF">AMSG_04018</name>
</gene>
<name>A0A0L0D6S2_THETB</name>
<dbReference type="OrthoDB" id="5590282at2759"/>
<dbReference type="OMA" id="QMCAPYV"/>
<dbReference type="PROSITE" id="PS00292">
    <property type="entry name" value="CYCLINS"/>
    <property type="match status" value="1"/>
</dbReference>
<organism evidence="8 9">
    <name type="scientific">Thecamonas trahens ATCC 50062</name>
    <dbReference type="NCBI Taxonomy" id="461836"/>
    <lineage>
        <taxon>Eukaryota</taxon>
        <taxon>Apusozoa</taxon>
        <taxon>Apusomonadida</taxon>
        <taxon>Apusomonadidae</taxon>
        <taxon>Thecamonas</taxon>
    </lineage>
</organism>
<proteinExistence type="inferred from homology"/>
<dbReference type="AlphaFoldDB" id="A0A0L0D6S2"/>
<dbReference type="FunFam" id="1.10.472.10:FF:000001">
    <property type="entry name" value="G2/mitotic-specific cyclin"/>
    <property type="match status" value="1"/>
</dbReference>
<evidence type="ECO:0000313" key="8">
    <source>
        <dbReference type="EMBL" id="KNC47791.1"/>
    </source>
</evidence>
<evidence type="ECO:0000259" key="7">
    <source>
        <dbReference type="SMART" id="SM01332"/>
    </source>
</evidence>
<dbReference type="SUPFAM" id="SSF47954">
    <property type="entry name" value="Cyclin-like"/>
    <property type="match status" value="2"/>
</dbReference>
<dbReference type="InterPro" id="IPR006671">
    <property type="entry name" value="Cyclin_N"/>
</dbReference>
<dbReference type="GeneID" id="25563584"/>
<feature type="domain" description="Cyclin C-terminal" evidence="7">
    <location>
        <begin position="180"/>
        <end position="296"/>
    </location>
</feature>
<dbReference type="eggNOG" id="KOG0654">
    <property type="taxonomic scope" value="Eukaryota"/>
</dbReference>
<dbReference type="InterPro" id="IPR004367">
    <property type="entry name" value="Cyclin_C-dom"/>
</dbReference>
<feature type="domain" description="Cyclin-like" evidence="6">
    <location>
        <begin position="184"/>
        <end position="266"/>
    </location>
</feature>
<dbReference type="Pfam" id="PF00134">
    <property type="entry name" value="Cyclin_N"/>
    <property type="match status" value="1"/>
</dbReference>
<accession>A0A0L0D6S2</accession>
<feature type="domain" description="Cyclin-like" evidence="6">
    <location>
        <begin position="87"/>
        <end position="171"/>
    </location>
</feature>